<dbReference type="SMART" id="SM00344">
    <property type="entry name" value="HTH_ASNC"/>
    <property type="match status" value="1"/>
</dbReference>
<dbReference type="PROSITE" id="PS50956">
    <property type="entry name" value="HTH_ASNC_2"/>
    <property type="match status" value="1"/>
</dbReference>
<dbReference type="EMBL" id="BMDG01000013">
    <property type="protein sequence ID" value="GGI10907.1"/>
    <property type="molecule type" value="Genomic_DNA"/>
</dbReference>
<keyword evidence="2" id="KW-0238">DNA-binding</keyword>
<dbReference type="InterPro" id="IPR036388">
    <property type="entry name" value="WH-like_DNA-bd_sf"/>
</dbReference>
<dbReference type="PRINTS" id="PR00033">
    <property type="entry name" value="HTHASNC"/>
</dbReference>
<feature type="domain" description="HTH asnC-type" evidence="4">
    <location>
        <begin position="1"/>
        <end position="62"/>
    </location>
</feature>
<dbReference type="Pfam" id="PF13404">
    <property type="entry name" value="HTH_AsnC-type"/>
    <property type="match status" value="1"/>
</dbReference>
<dbReference type="InterPro" id="IPR019888">
    <property type="entry name" value="Tscrpt_reg_AsnC-like"/>
</dbReference>
<evidence type="ECO:0000313" key="5">
    <source>
        <dbReference type="EMBL" id="GGI10907.1"/>
    </source>
</evidence>
<evidence type="ECO:0000259" key="4">
    <source>
        <dbReference type="PROSITE" id="PS50956"/>
    </source>
</evidence>
<evidence type="ECO:0000256" key="1">
    <source>
        <dbReference type="ARBA" id="ARBA00023015"/>
    </source>
</evidence>
<dbReference type="Proteomes" id="UP000632535">
    <property type="component" value="Unassembled WGS sequence"/>
</dbReference>
<keyword evidence="6" id="KW-1185">Reference proteome</keyword>
<comment type="caution">
    <text evidence="5">The sequence shown here is derived from an EMBL/GenBank/DDBJ whole genome shotgun (WGS) entry which is preliminary data.</text>
</comment>
<dbReference type="Pfam" id="PF01037">
    <property type="entry name" value="AsnC_trans_reg"/>
    <property type="match status" value="1"/>
</dbReference>
<dbReference type="SUPFAM" id="SSF46785">
    <property type="entry name" value="Winged helix' DNA-binding domain"/>
    <property type="match status" value="1"/>
</dbReference>
<gene>
    <name evidence="5" type="ORF">GCM10007368_33560</name>
</gene>
<evidence type="ECO:0000256" key="3">
    <source>
        <dbReference type="ARBA" id="ARBA00023163"/>
    </source>
</evidence>
<dbReference type="InterPro" id="IPR019885">
    <property type="entry name" value="Tscrpt_reg_HTH_AsnC-type_CS"/>
</dbReference>
<keyword evidence="1" id="KW-0805">Transcription regulation</keyword>
<dbReference type="SUPFAM" id="SSF54909">
    <property type="entry name" value="Dimeric alpha+beta barrel"/>
    <property type="match status" value="1"/>
</dbReference>
<name>A0ABQ2B927_9MICO</name>
<organism evidence="5 6">
    <name type="scientific">Isoptericola cucumis</name>
    <dbReference type="NCBI Taxonomy" id="1776856"/>
    <lineage>
        <taxon>Bacteria</taxon>
        <taxon>Bacillati</taxon>
        <taxon>Actinomycetota</taxon>
        <taxon>Actinomycetes</taxon>
        <taxon>Micrococcales</taxon>
        <taxon>Promicromonosporaceae</taxon>
        <taxon>Isoptericola</taxon>
    </lineage>
</organism>
<dbReference type="Gene3D" id="3.30.70.920">
    <property type="match status" value="1"/>
</dbReference>
<dbReference type="RefSeq" id="WP_188524882.1">
    <property type="nucleotide sequence ID" value="NZ_BMDG01000013.1"/>
</dbReference>
<proteinExistence type="predicted"/>
<sequence length="153" mass="16304">MDAVNRKIVGHLLRDGRATYADIGADVGLSAPAVKRRVDVMLARGEIAGFTVRVAPEELGWGVEAYVELFCRGNVSPATLHRDLAAIPEVVRVDTVTGEADAMVQVMAGGMADIERTVEAIRASGRVDKTRTSLVMTRVIDRPARAGSTTSEG</sequence>
<accession>A0ABQ2B927</accession>
<dbReference type="InterPro" id="IPR019887">
    <property type="entry name" value="Tscrpt_reg_AsnC/Lrp_C"/>
</dbReference>
<dbReference type="PROSITE" id="PS00519">
    <property type="entry name" value="HTH_ASNC_1"/>
    <property type="match status" value="1"/>
</dbReference>
<dbReference type="Gene3D" id="1.10.10.10">
    <property type="entry name" value="Winged helix-like DNA-binding domain superfamily/Winged helix DNA-binding domain"/>
    <property type="match status" value="1"/>
</dbReference>
<dbReference type="InterPro" id="IPR000485">
    <property type="entry name" value="AsnC-type_HTH_dom"/>
</dbReference>
<dbReference type="PANTHER" id="PTHR30154:SF45">
    <property type="entry name" value="TRANSCRIPTIONAL REGULATORY PROTEIN (PROBABLY ASNC-FAMILY)-RELATED"/>
    <property type="match status" value="1"/>
</dbReference>
<evidence type="ECO:0000256" key="2">
    <source>
        <dbReference type="ARBA" id="ARBA00023125"/>
    </source>
</evidence>
<protein>
    <submittedName>
        <fullName evidence="5">Transcriptional regulator, AsnC family protein</fullName>
    </submittedName>
</protein>
<dbReference type="InterPro" id="IPR036390">
    <property type="entry name" value="WH_DNA-bd_sf"/>
</dbReference>
<keyword evidence="3" id="KW-0804">Transcription</keyword>
<reference evidence="6" key="1">
    <citation type="journal article" date="2019" name="Int. J. Syst. Evol. Microbiol.">
        <title>The Global Catalogue of Microorganisms (GCM) 10K type strain sequencing project: providing services to taxonomists for standard genome sequencing and annotation.</title>
        <authorList>
            <consortium name="The Broad Institute Genomics Platform"/>
            <consortium name="The Broad Institute Genome Sequencing Center for Infectious Disease"/>
            <person name="Wu L."/>
            <person name="Ma J."/>
        </authorList>
    </citation>
    <scope>NUCLEOTIDE SEQUENCE [LARGE SCALE GENOMIC DNA]</scope>
    <source>
        <strain evidence="6">CCM 8653</strain>
    </source>
</reference>
<dbReference type="PANTHER" id="PTHR30154">
    <property type="entry name" value="LEUCINE-RESPONSIVE REGULATORY PROTEIN"/>
    <property type="match status" value="1"/>
</dbReference>
<dbReference type="InterPro" id="IPR011008">
    <property type="entry name" value="Dimeric_a/b-barrel"/>
</dbReference>
<evidence type="ECO:0000313" key="6">
    <source>
        <dbReference type="Proteomes" id="UP000632535"/>
    </source>
</evidence>